<dbReference type="KEGG" id="amon:H9L24_13535"/>
<gene>
    <name evidence="1" type="ORF">H9L24_13535</name>
</gene>
<evidence type="ECO:0000313" key="2">
    <source>
        <dbReference type="Proteomes" id="UP000516057"/>
    </source>
</evidence>
<accession>A0A7H0HC53</accession>
<organism evidence="1 2">
    <name type="scientific">Paenacidovorax monticola</name>
    <dbReference type="NCBI Taxonomy" id="1926868"/>
    <lineage>
        <taxon>Bacteria</taxon>
        <taxon>Pseudomonadati</taxon>
        <taxon>Pseudomonadota</taxon>
        <taxon>Betaproteobacteria</taxon>
        <taxon>Burkholderiales</taxon>
        <taxon>Comamonadaceae</taxon>
        <taxon>Paenacidovorax</taxon>
    </lineage>
</organism>
<keyword evidence="1" id="KW-0031">Aminopeptidase</keyword>
<protein>
    <submittedName>
        <fullName evidence="1">Aminopeptidase</fullName>
    </submittedName>
</protein>
<dbReference type="PIRSF" id="PIRSF029285">
    <property type="entry name" value="Aminopept"/>
    <property type="match status" value="1"/>
</dbReference>
<dbReference type="EMBL" id="CP060790">
    <property type="protein sequence ID" value="QNP58119.1"/>
    <property type="molecule type" value="Genomic_DNA"/>
</dbReference>
<reference evidence="1 2" key="1">
    <citation type="submission" date="2020-08" db="EMBL/GenBank/DDBJ databases">
        <title>Genome sequence of Acidovorax monticola KACC 19171T.</title>
        <authorList>
            <person name="Hyun D.-W."/>
            <person name="Bae J.-W."/>
        </authorList>
    </citation>
    <scope>NUCLEOTIDE SEQUENCE [LARGE SCALE GENOMIC DNA]</scope>
    <source>
        <strain evidence="1 2">KACC 19171</strain>
    </source>
</reference>
<keyword evidence="1" id="KW-0645">Protease</keyword>
<dbReference type="Pfam" id="PF10023">
    <property type="entry name" value="Aminopep"/>
    <property type="match status" value="1"/>
</dbReference>
<name>A0A7H0HC53_9BURK</name>
<keyword evidence="2" id="KW-1185">Reference proteome</keyword>
<evidence type="ECO:0000313" key="1">
    <source>
        <dbReference type="EMBL" id="QNP58119.1"/>
    </source>
</evidence>
<proteinExistence type="predicted"/>
<dbReference type="Proteomes" id="UP000516057">
    <property type="component" value="Chromosome"/>
</dbReference>
<sequence length="396" mass="43764">MHWPHRIPPLFRPALLIALPWLLAGCAQTSGLGYYWQGLRGHLQMLQAARPLPEWIASSDTPPALRERLQLAQRARAFAVTELHLPDNASYHRYADLHRAAAVWNVVAAPPDSLTLHTWCFPVTGCIGYRGYFAEAHAREHAAQLAAEGLEVSVYGVPAYSTLGYLNWLGGDPLLSTFVQWPEGDFVRLLFHELAHQVVYAKDDTQFNESFATAVERLGSARWLSTQAGPEARAAFAASEARRREFRALTRAARERLSALYAQNAREALAPEALAAMKSEAMQDFRARYAVLRAGWLAALDGAPSPAQIAGYDRWVAEANNAAFGAQAAYDGWVPAFEALFAREARDWPRFYDAVQQLAALPAARRHEALCALHPAAPLETLCARHPHPTPPPARP</sequence>
<dbReference type="AlphaFoldDB" id="A0A7H0HC53"/>
<dbReference type="GO" id="GO:0004177">
    <property type="term" value="F:aminopeptidase activity"/>
    <property type="evidence" value="ECO:0007669"/>
    <property type="project" value="UniProtKB-KW"/>
</dbReference>
<dbReference type="RefSeq" id="WP_187735114.1">
    <property type="nucleotide sequence ID" value="NZ_CP060790.1"/>
</dbReference>
<dbReference type="InterPro" id="IPR014553">
    <property type="entry name" value="Aminopept"/>
</dbReference>
<keyword evidence="1" id="KW-0378">Hydrolase</keyword>
<dbReference type="PROSITE" id="PS51257">
    <property type="entry name" value="PROKAR_LIPOPROTEIN"/>
    <property type="match status" value="1"/>
</dbReference>